<gene>
    <name evidence="2" type="ORF">H7965_07600</name>
</gene>
<evidence type="ECO:0000313" key="3">
    <source>
        <dbReference type="Proteomes" id="UP000600101"/>
    </source>
</evidence>
<dbReference type="InterPro" id="IPR036390">
    <property type="entry name" value="WH_DNA-bd_sf"/>
</dbReference>
<keyword evidence="3" id="KW-1185">Reference proteome</keyword>
<feature type="domain" description="HTH crp-type" evidence="1">
    <location>
        <begin position="124"/>
        <end position="190"/>
    </location>
</feature>
<dbReference type="SMART" id="SM00419">
    <property type="entry name" value="HTH_CRP"/>
    <property type="match status" value="1"/>
</dbReference>
<name>A0A9X0UCE8_9PROT</name>
<proteinExistence type="predicted"/>
<dbReference type="SUPFAM" id="SSF46785">
    <property type="entry name" value="Winged helix' DNA-binding domain"/>
    <property type="match status" value="1"/>
</dbReference>
<evidence type="ECO:0000313" key="2">
    <source>
        <dbReference type="EMBL" id="MBC4015189.1"/>
    </source>
</evidence>
<sequence>MLQPHLTPVMLMPGAVLHADGEAATQAVFPCASTVLSIQMAGQDGGAVEAVPIGSEGMIGWNGDIAALASFRSLVQVGGPALRLEVNRLVSAASIAPGLKSRLDGYHSALLGQALQAVACAALHPVEARICRRLLSLHDRTGRPELPLTQAVLAESLGVRRTTVTRIMAGLAERELIQHRRGRILLHDRAGLEAASCDCHAAVRAEFGRLAPGLFPPVITG</sequence>
<evidence type="ECO:0000259" key="1">
    <source>
        <dbReference type="PROSITE" id="PS51063"/>
    </source>
</evidence>
<dbReference type="InterPro" id="IPR012318">
    <property type="entry name" value="HTH_CRP"/>
</dbReference>
<dbReference type="EMBL" id="JACOMF010000006">
    <property type="protein sequence ID" value="MBC4015189.1"/>
    <property type="molecule type" value="Genomic_DNA"/>
</dbReference>
<dbReference type="RefSeq" id="WP_186769964.1">
    <property type="nucleotide sequence ID" value="NZ_JACOMF010000006.1"/>
</dbReference>
<dbReference type="GO" id="GO:0006355">
    <property type="term" value="P:regulation of DNA-templated transcription"/>
    <property type="evidence" value="ECO:0007669"/>
    <property type="project" value="InterPro"/>
</dbReference>
<dbReference type="Pfam" id="PF13545">
    <property type="entry name" value="HTH_Crp_2"/>
    <property type="match status" value="1"/>
</dbReference>
<comment type="caution">
    <text evidence="2">The sequence shown here is derived from an EMBL/GenBank/DDBJ whole genome shotgun (WGS) entry which is preliminary data.</text>
</comment>
<dbReference type="PROSITE" id="PS51063">
    <property type="entry name" value="HTH_CRP_2"/>
    <property type="match status" value="1"/>
</dbReference>
<dbReference type="AlphaFoldDB" id="A0A9X0UCE8"/>
<protein>
    <submittedName>
        <fullName evidence="2">Crp/Fnr family transcriptional regulator</fullName>
    </submittedName>
</protein>
<dbReference type="Gene3D" id="1.10.10.10">
    <property type="entry name" value="Winged helix-like DNA-binding domain superfamily/Winged helix DNA-binding domain"/>
    <property type="match status" value="1"/>
</dbReference>
<dbReference type="GO" id="GO:0003677">
    <property type="term" value="F:DNA binding"/>
    <property type="evidence" value="ECO:0007669"/>
    <property type="project" value="InterPro"/>
</dbReference>
<organism evidence="2 3">
    <name type="scientific">Siccirubricoccus deserti</name>
    <dbReference type="NCBI Taxonomy" id="2013562"/>
    <lineage>
        <taxon>Bacteria</taxon>
        <taxon>Pseudomonadati</taxon>
        <taxon>Pseudomonadota</taxon>
        <taxon>Alphaproteobacteria</taxon>
        <taxon>Acetobacterales</taxon>
        <taxon>Roseomonadaceae</taxon>
        <taxon>Siccirubricoccus</taxon>
    </lineage>
</organism>
<dbReference type="InterPro" id="IPR036388">
    <property type="entry name" value="WH-like_DNA-bd_sf"/>
</dbReference>
<dbReference type="Proteomes" id="UP000600101">
    <property type="component" value="Unassembled WGS sequence"/>
</dbReference>
<reference evidence="2" key="1">
    <citation type="submission" date="2020-08" db="EMBL/GenBank/DDBJ databases">
        <authorList>
            <person name="Hu Y."/>
            <person name="Nguyen S.V."/>
            <person name="Li F."/>
            <person name="Fanning S."/>
        </authorList>
    </citation>
    <scope>NUCLEOTIDE SEQUENCE</scope>
    <source>
        <strain evidence="2">SYSU D8009</strain>
    </source>
</reference>
<accession>A0A9X0UCE8</accession>